<dbReference type="Pfam" id="PF12796">
    <property type="entry name" value="Ank_2"/>
    <property type="match status" value="3"/>
</dbReference>
<keyword evidence="6" id="KW-0106">Calcium</keyword>
<keyword evidence="9" id="KW-0040">ANK repeat</keyword>
<evidence type="ECO:0000256" key="2">
    <source>
        <dbReference type="ARBA" id="ARBA00022527"/>
    </source>
</evidence>
<dbReference type="AlphaFoldDB" id="A0A9N8HBL5"/>
<dbReference type="GO" id="GO:0005524">
    <property type="term" value="F:ATP binding"/>
    <property type="evidence" value="ECO:0007669"/>
    <property type="project" value="UniProtKB-KW"/>
</dbReference>
<evidence type="ECO:0000256" key="6">
    <source>
        <dbReference type="ARBA" id="ARBA00022837"/>
    </source>
</evidence>
<comment type="caution">
    <text evidence="13">The sequence shown here is derived from an EMBL/GenBank/DDBJ whole genome shotgun (WGS) entry which is preliminary data.</text>
</comment>
<dbReference type="Gene3D" id="3.30.200.20">
    <property type="entry name" value="Phosphorylase Kinase, domain 1"/>
    <property type="match status" value="1"/>
</dbReference>
<keyword evidence="5 13" id="KW-0418">Kinase</keyword>
<evidence type="ECO:0000313" key="13">
    <source>
        <dbReference type="EMBL" id="CAB9508346.1"/>
    </source>
</evidence>
<dbReference type="CDD" id="cd00051">
    <property type="entry name" value="EFh"/>
    <property type="match status" value="1"/>
</dbReference>
<feature type="repeat" description="ANK" evidence="9">
    <location>
        <begin position="938"/>
        <end position="970"/>
    </location>
</feature>
<dbReference type="Gene3D" id="1.10.238.10">
    <property type="entry name" value="EF-hand"/>
    <property type="match status" value="2"/>
</dbReference>
<feature type="region of interest" description="Disordered" evidence="10">
    <location>
        <begin position="29"/>
        <end position="57"/>
    </location>
</feature>
<dbReference type="SUPFAM" id="SSF47473">
    <property type="entry name" value="EF-hand"/>
    <property type="match status" value="1"/>
</dbReference>
<dbReference type="GO" id="GO:0005509">
    <property type="term" value="F:calcium ion binding"/>
    <property type="evidence" value="ECO:0007669"/>
    <property type="project" value="InterPro"/>
</dbReference>
<dbReference type="Pfam" id="PF13499">
    <property type="entry name" value="EF-hand_7"/>
    <property type="match status" value="2"/>
</dbReference>
<dbReference type="PRINTS" id="PR01415">
    <property type="entry name" value="ANKYRIN"/>
</dbReference>
<evidence type="ECO:0000256" key="9">
    <source>
        <dbReference type="PROSITE-ProRule" id="PRU00023"/>
    </source>
</evidence>
<dbReference type="InterPro" id="IPR011992">
    <property type="entry name" value="EF-hand-dom_pair"/>
</dbReference>
<dbReference type="InterPro" id="IPR018247">
    <property type="entry name" value="EF_Hand_1_Ca_BS"/>
</dbReference>
<dbReference type="InterPro" id="IPR002110">
    <property type="entry name" value="Ankyrin_rpt"/>
</dbReference>
<evidence type="ECO:0000313" key="14">
    <source>
        <dbReference type="Proteomes" id="UP001153069"/>
    </source>
</evidence>
<evidence type="ECO:0000256" key="7">
    <source>
        <dbReference type="ARBA" id="ARBA00022840"/>
    </source>
</evidence>
<dbReference type="SUPFAM" id="SSF48403">
    <property type="entry name" value="Ankyrin repeat"/>
    <property type="match status" value="1"/>
</dbReference>
<dbReference type="GO" id="GO:0004674">
    <property type="term" value="F:protein serine/threonine kinase activity"/>
    <property type="evidence" value="ECO:0007669"/>
    <property type="project" value="UniProtKB-KW"/>
</dbReference>
<reference evidence="13" key="1">
    <citation type="submission" date="2020-06" db="EMBL/GenBank/DDBJ databases">
        <authorList>
            <consortium name="Plant Systems Biology data submission"/>
        </authorList>
    </citation>
    <scope>NUCLEOTIDE SEQUENCE</scope>
    <source>
        <strain evidence="13">D6</strain>
    </source>
</reference>
<protein>
    <submittedName>
        <fullName evidence="13">MAP kinase-activated protein kinase 2</fullName>
    </submittedName>
</protein>
<sequence>MATAAIHSRDATGMKVSFREDVVFSPEDTKALSTRSGISHSSYGSGDSPSSSTNKFSKLRSGLIREQTNRDPFFSYQVTRHLGAGSMGDVKLVKKRADKVGGSARRDIQEAVRRQKREKECLRMPVVGSIFQFCVDGDLKVDDGSASHHSFLSITKAVGEDRTVSTTSRSFEDSLLNGLGGASPDNNNNNNSHEIIYAMKSIHLNQVHRKEIVDELRNEIAILKDLDHPNIVRAIETFEFNGKISIVMEVCSGGDLFARDPYTEPEAARIVSSVLSAIAYMHSRQIVHRDLKFENILWANTSPMSEIKLIDFGLSKVYVDHNKKLTDACGTIYTMAPEVILGQHTEKADMWSIGVVAFMLLASALPFHGKGQTEVMRRIVNNSYAFDGRRWKRISPQAKDFIRQLLVSDPDHRANAERALASEWLTLQSAPTGTERALRPEEEKMVVASMQRYSGYPKLQKMALMVVAHKSSSEEIGALRKQFQKYNSRHDGSIWFDEFCKAMSEYNHSNEELRCIFDAMDLAGSGKVRYTEFIAATIEAHGAISEARLAEAFDRLDCDDSGYITADDLREILGDGLSREEIDAIIAEADLTKDKTVSYSEYLALWEGKHETNKAENPKALQSEFTSFRSEMDASDMEAADARNAFLQEKNLQNTLHTWSLEMQLPTQEFAKGCSFLHVVALGNLSDVEVVLEERPTLSLFRDYDRRTALHIAAAEGHVDICAYLIKKGARVNRSDRWGGFPLDDAHRHGCSDVVNLLRKQGAKFGNTSQTVNLITAASQGNVEEVRTLLEFGSMDLNQGDYDHRRALHLAANEGHLEVVKVLCEAGADVNVKDRWGDRPLDDARKAKKNASAIVKVLSGAVVVPSPDQQSARMHDLSAQQRATLKPAESQDEGMTQLPVQEFAMGCSVLHQAALGNQVVLEMIFLEQPALIHFRDYDRRSALHIAASEGHEGICQYLVMKGARINRVDRWGGSPLDDAHRHKHADVVKFLRENGAKFGSTSQVTNFITSASEGDVEEVQSFLEFGSVEIDVGDYDKRTALHLAVGEGHLEIVKLLCQAGANVNVEDRWRHRPLDDARYTKKNSADIMKVLLEHGAKSTKISTMMRTALLKLMGR</sequence>
<dbReference type="PANTHER" id="PTHR24349">
    <property type="entry name" value="SERINE/THREONINE-PROTEIN KINASE"/>
    <property type="match status" value="1"/>
</dbReference>
<dbReference type="InterPro" id="IPR002048">
    <property type="entry name" value="EF_hand_dom"/>
</dbReference>
<comment type="similarity">
    <text evidence="8">Belongs to the protein kinase superfamily. Ser/Thr protein kinase family. CDPK subfamily.</text>
</comment>
<dbReference type="PROSITE" id="PS50222">
    <property type="entry name" value="EF_HAND_2"/>
    <property type="match status" value="2"/>
</dbReference>
<name>A0A9N8HBL5_9STRA</name>
<dbReference type="OrthoDB" id="43614at2759"/>
<dbReference type="PROSITE" id="PS50088">
    <property type="entry name" value="ANK_REPEAT"/>
    <property type="match status" value="4"/>
</dbReference>
<dbReference type="InterPro" id="IPR011009">
    <property type="entry name" value="Kinase-like_dom_sf"/>
</dbReference>
<dbReference type="SUPFAM" id="SSF56112">
    <property type="entry name" value="Protein kinase-like (PK-like)"/>
    <property type="match status" value="1"/>
</dbReference>
<keyword evidence="7" id="KW-0067">ATP-binding</keyword>
<feature type="repeat" description="ANK" evidence="9">
    <location>
        <begin position="803"/>
        <end position="835"/>
    </location>
</feature>
<dbReference type="SMART" id="SM00248">
    <property type="entry name" value="ANK"/>
    <property type="match status" value="8"/>
</dbReference>
<dbReference type="SMART" id="SM00220">
    <property type="entry name" value="S_TKc"/>
    <property type="match status" value="1"/>
</dbReference>
<dbReference type="FunFam" id="1.10.238.10:FF:000001">
    <property type="entry name" value="Calmodulin 1"/>
    <property type="match status" value="1"/>
</dbReference>
<proteinExistence type="inferred from homology"/>
<gene>
    <name evidence="13" type="ORF">SEMRO_343_G122050.1</name>
</gene>
<dbReference type="InterPro" id="IPR000719">
    <property type="entry name" value="Prot_kinase_dom"/>
</dbReference>
<evidence type="ECO:0000256" key="3">
    <source>
        <dbReference type="ARBA" id="ARBA00022679"/>
    </source>
</evidence>
<accession>A0A9N8HBL5</accession>
<dbReference type="InterPro" id="IPR036770">
    <property type="entry name" value="Ankyrin_rpt-contain_sf"/>
</dbReference>
<dbReference type="PROSITE" id="PS50011">
    <property type="entry name" value="PROTEIN_KINASE_DOM"/>
    <property type="match status" value="1"/>
</dbReference>
<organism evidence="13 14">
    <name type="scientific">Seminavis robusta</name>
    <dbReference type="NCBI Taxonomy" id="568900"/>
    <lineage>
        <taxon>Eukaryota</taxon>
        <taxon>Sar</taxon>
        <taxon>Stramenopiles</taxon>
        <taxon>Ochrophyta</taxon>
        <taxon>Bacillariophyta</taxon>
        <taxon>Bacillariophyceae</taxon>
        <taxon>Bacillariophycidae</taxon>
        <taxon>Naviculales</taxon>
        <taxon>Naviculaceae</taxon>
        <taxon>Seminavis</taxon>
    </lineage>
</organism>
<evidence type="ECO:0000259" key="12">
    <source>
        <dbReference type="PROSITE" id="PS50222"/>
    </source>
</evidence>
<evidence type="ECO:0000256" key="1">
    <source>
        <dbReference type="ARBA" id="ARBA00001946"/>
    </source>
</evidence>
<feature type="domain" description="EF-hand" evidence="12">
    <location>
        <begin position="508"/>
        <end position="543"/>
    </location>
</feature>
<dbReference type="Proteomes" id="UP001153069">
    <property type="component" value="Unassembled WGS sequence"/>
</dbReference>
<keyword evidence="14" id="KW-1185">Reference proteome</keyword>
<feature type="compositionally biased region" description="Low complexity" evidence="10">
    <location>
        <begin position="33"/>
        <end position="52"/>
    </location>
</feature>
<evidence type="ECO:0000256" key="10">
    <source>
        <dbReference type="SAM" id="MobiDB-lite"/>
    </source>
</evidence>
<dbReference type="Gene3D" id="1.10.510.10">
    <property type="entry name" value="Transferase(Phosphotransferase) domain 1"/>
    <property type="match status" value="1"/>
</dbReference>
<dbReference type="Pfam" id="PF00069">
    <property type="entry name" value="Pkinase"/>
    <property type="match status" value="1"/>
</dbReference>
<dbReference type="PROSITE" id="PS50297">
    <property type="entry name" value="ANK_REP_REGION"/>
    <property type="match status" value="4"/>
</dbReference>
<feature type="repeat" description="ANK" evidence="9">
    <location>
        <begin position="705"/>
        <end position="737"/>
    </location>
</feature>
<keyword evidence="2" id="KW-0723">Serine/threonine-protein kinase</keyword>
<dbReference type="Pfam" id="PF00023">
    <property type="entry name" value="Ank"/>
    <property type="match status" value="1"/>
</dbReference>
<comment type="cofactor">
    <cofactor evidence="1">
        <name>Mg(2+)</name>
        <dbReference type="ChEBI" id="CHEBI:18420"/>
    </cofactor>
</comment>
<dbReference type="EMBL" id="CAICTM010000342">
    <property type="protein sequence ID" value="CAB9508346.1"/>
    <property type="molecule type" value="Genomic_DNA"/>
</dbReference>
<evidence type="ECO:0000256" key="5">
    <source>
        <dbReference type="ARBA" id="ARBA00022777"/>
    </source>
</evidence>
<evidence type="ECO:0000259" key="11">
    <source>
        <dbReference type="PROSITE" id="PS50011"/>
    </source>
</evidence>
<keyword evidence="3" id="KW-0808">Transferase</keyword>
<keyword evidence="4" id="KW-0547">Nucleotide-binding</keyword>
<dbReference type="FunFam" id="1.10.510.10:FF:000571">
    <property type="entry name" value="Maternal embryonic leucine zipper kinase"/>
    <property type="match status" value="1"/>
</dbReference>
<evidence type="ECO:0000256" key="8">
    <source>
        <dbReference type="ARBA" id="ARBA00024334"/>
    </source>
</evidence>
<evidence type="ECO:0000256" key="4">
    <source>
        <dbReference type="ARBA" id="ARBA00022741"/>
    </source>
</evidence>
<dbReference type="InterPro" id="IPR050205">
    <property type="entry name" value="CDPK_Ser/Thr_kinases"/>
</dbReference>
<feature type="domain" description="Protein kinase" evidence="11">
    <location>
        <begin position="76"/>
        <end position="425"/>
    </location>
</feature>
<dbReference type="CDD" id="cd05117">
    <property type="entry name" value="STKc_CAMK"/>
    <property type="match status" value="1"/>
</dbReference>
<dbReference type="Gene3D" id="1.25.40.20">
    <property type="entry name" value="Ankyrin repeat-containing domain"/>
    <property type="match status" value="4"/>
</dbReference>
<feature type="domain" description="EF-hand" evidence="12">
    <location>
        <begin position="544"/>
        <end position="579"/>
    </location>
</feature>
<dbReference type="PROSITE" id="PS00018">
    <property type="entry name" value="EF_HAND_1"/>
    <property type="match status" value="1"/>
</dbReference>
<feature type="repeat" description="ANK" evidence="9">
    <location>
        <begin position="1036"/>
        <end position="1068"/>
    </location>
</feature>
<dbReference type="SMART" id="SM00054">
    <property type="entry name" value="EFh"/>
    <property type="match status" value="4"/>
</dbReference>